<proteinExistence type="predicted"/>
<reference evidence="1 2" key="1">
    <citation type="submission" date="2013-02" db="EMBL/GenBank/DDBJ databases">
        <title>The Genome Sequence of Enterococcus caccae BAA-1240.</title>
        <authorList>
            <consortium name="The Broad Institute Genome Sequencing Platform"/>
            <consortium name="The Broad Institute Genome Sequencing Center for Infectious Disease"/>
            <person name="Earl A.M."/>
            <person name="Gilmore M.S."/>
            <person name="Lebreton F."/>
            <person name="Walker B."/>
            <person name="Young S.K."/>
            <person name="Zeng Q."/>
            <person name="Gargeya S."/>
            <person name="Fitzgerald M."/>
            <person name="Haas B."/>
            <person name="Abouelleil A."/>
            <person name="Alvarado L."/>
            <person name="Arachchi H.M."/>
            <person name="Berlin A.M."/>
            <person name="Chapman S.B."/>
            <person name="Dewar J."/>
            <person name="Goldberg J."/>
            <person name="Griggs A."/>
            <person name="Gujja S."/>
            <person name="Hansen M."/>
            <person name="Howarth C."/>
            <person name="Imamovic A."/>
            <person name="Larimer J."/>
            <person name="McCowan C."/>
            <person name="Murphy C."/>
            <person name="Neiman D."/>
            <person name="Pearson M."/>
            <person name="Priest M."/>
            <person name="Roberts A."/>
            <person name="Saif S."/>
            <person name="Shea T."/>
            <person name="Sisk P."/>
            <person name="Sykes S."/>
            <person name="Wortman J."/>
            <person name="Nusbaum C."/>
            <person name="Birren B."/>
        </authorList>
    </citation>
    <scope>NUCLEOTIDE SEQUENCE [LARGE SCALE GENOMIC DNA]</scope>
    <source>
        <strain evidence="1 2">ATCC BAA-1240</strain>
    </source>
</reference>
<dbReference type="EMBL" id="AJAU01000022">
    <property type="protein sequence ID" value="EOL43718.1"/>
    <property type="molecule type" value="Genomic_DNA"/>
</dbReference>
<accession>R3TRE0</accession>
<evidence type="ECO:0000313" key="2">
    <source>
        <dbReference type="Proteomes" id="UP000013840"/>
    </source>
</evidence>
<name>R3TRE0_9ENTE</name>
<evidence type="ECO:0000313" key="1">
    <source>
        <dbReference type="EMBL" id="EOL43718.1"/>
    </source>
</evidence>
<dbReference type="AlphaFoldDB" id="R3TRE0"/>
<sequence>MVFISEQIEVPTAKLAEKSYSLLVFQIKNNDIREDKNDYIHMKKQIVQKTQSASFDCVFWTIIYTSSCLTL</sequence>
<protein>
    <submittedName>
        <fullName evidence="1">Uncharacterized protein</fullName>
    </submittedName>
</protein>
<organism evidence="1 2">
    <name type="scientific">Enterococcus caccae ATCC BAA-1240</name>
    <dbReference type="NCBI Taxonomy" id="1158612"/>
    <lineage>
        <taxon>Bacteria</taxon>
        <taxon>Bacillati</taxon>
        <taxon>Bacillota</taxon>
        <taxon>Bacilli</taxon>
        <taxon>Lactobacillales</taxon>
        <taxon>Enterococcaceae</taxon>
        <taxon>Enterococcus</taxon>
    </lineage>
</organism>
<gene>
    <name evidence="1" type="ORF">UC7_03048</name>
</gene>
<dbReference type="Proteomes" id="UP000013840">
    <property type="component" value="Unassembled WGS sequence"/>
</dbReference>
<keyword evidence="2" id="KW-1185">Reference proteome</keyword>
<comment type="caution">
    <text evidence="1">The sequence shown here is derived from an EMBL/GenBank/DDBJ whole genome shotgun (WGS) entry which is preliminary data.</text>
</comment>
<dbReference type="PATRIC" id="fig|1158612.3.peg.3014"/>